<reference evidence="2 3" key="1">
    <citation type="submission" date="2023-12" db="EMBL/GenBank/DDBJ databases">
        <title>Redefining Piscine Lactococcosis.</title>
        <authorList>
            <person name="Heckman T.I."/>
            <person name="Yazdi Z."/>
            <person name="Older C.E."/>
            <person name="Griffin M.J."/>
            <person name="Waldbieser G.C."/>
            <person name="Chow A.M."/>
            <person name="Medina Silva I."/>
            <person name="Anenson K.M."/>
            <person name="Garcia J.C."/>
            <person name="LaFrentz B.R."/>
            <person name="Slavic D."/>
            <person name="Toohey-Kurth K.L."/>
            <person name="Yant P."/>
            <person name="Fritz H.M."/>
            <person name="Henderson E."/>
            <person name="McDowall R."/>
            <person name="Cai H."/>
            <person name="Adikson M."/>
            <person name="Soto E."/>
        </authorList>
    </citation>
    <scope>NUCLEOTIDE SEQUENCE [LARGE SCALE GENOMIC DNA]</scope>
    <source>
        <strain evidence="2 3">R21-91A</strain>
    </source>
</reference>
<dbReference type="Proteomes" id="UP001456368">
    <property type="component" value="Chromosome"/>
</dbReference>
<dbReference type="InterPro" id="IPR002035">
    <property type="entry name" value="VWF_A"/>
</dbReference>
<dbReference type="InterPro" id="IPR036465">
    <property type="entry name" value="vWFA_dom_sf"/>
</dbReference>
<feature type="domain" description="VWFA" evidence="1">
    <location>
        <begin position="57"/>
        <end position="227"/>
    </location>
</feature>
<sequence>MLKKLCLLLFVLCHPIFFDTRISATEVKDLDLSISLSEAQRQKISFEAPDDSKKKQYSIFLMDSSRSMGGRSVKQTKDIVGKFVKESGASKQAHQVALVSFGDEATVLQAFTPDEKQLLSALEKIETRGKTNLHSGLKQAEQLLQAVKDEGQKNIFIISDRTPTTGEKLNTGKYGNKDIYSYQFANAADNLAQKMKTEQQVSFRTFVFIDKIADSTKAFARTFFQNIQTDGAFDFRDVQDMDFVFKSKEAGKEFQSGTFNYGSAPAGKEGRDSQAVYHYSDSYFEQSAYAYRQEKNRPYDPRLATMSLNLELAAWSSIQEKNYLLKIRNAKNLLEEIGFEKFKANQHFQERPSTDSIGAVIAQKKLTVKEEDYTLIALAIRGGGYEAEWASNLTLGRSGEHQGFREASEKALTFLDQYLKEHKVTGKVKLWINGYSRAAAVTNLTAGALNKGRKLASGELKAEDMYAFCFEAPAGTLKGTGIREGRHDNIVNVINVNDVVTKVGPEVYPFEFTRYGQDSSLPDKTLLPQEVYETAKSRMEAELKKLDSNLIYKLEEFQAKKISILDIFNGLIVDDPKGKRMNESLDDIIRFFAVERIKNRNKYVNAHQEDIRILAELYFTTRVEDREKLTKSLFKNLVTSMMLGSDATKVKKIVVDWLRTMGLVNHSEVRIESLAETFRELVFKFMIKHPNLSVTLVSNLDPVAQAHHPDLCLAWLRAQDENYQKEKIETPEPSKTSKRILIAGDVDIKVKRETGEMEEYSTDEVMELSTSAAEDTTVLVQASEATKVDYTVQTIDNMDGSVFLTEEFEDVELNAGEKVEINLYKESENKATELIKEGEQLSSETRGKEESSKYYATNVRVENENLGFVLGGGMTRFANYSPLYSIPRENAEFVGWYKGDELLSSENTYQHQVKAEEELVAKFREVKSDDQ</sequence>
<organism evidence="2 3">
    <name type="scientific">Lactococcus petauri</name>
    <dbReference type="NCBI Taxonomy" id="1940789"/>
    <lineage>
        <taxon>Bacteria</taxon>
        <taxon>Bacillati</taxon>
        <taxon>Bacillota</taxon>
        <taxon>Bacilli</taxon>
        <taxon>Lactobacillales</taxon>
        <taxon>Streptococcaceae</taxon>
        <taxon>Lactococcus</taxon>
    </lineage>
</organism>
<dbReference type="RefSeq" id="WP_019293653.1">
    <property type="nucleotide sequence ID" value="NZ_CP141697.1"/>
</dbReference>
<keyword evidence="3" id="KW-1185">Reference proteome</keyword>
<gene>
    <name evidence="2" type="ORF">VNN45_04590</name>
</gene>
<evidence type="ECO:0000313" key="2">
    <source>
        <dbReference type="EMBL" id="WYC68131.1"/>
    </source>
</evidence>
<dbReference type="SUPFAM" id="SSF53474">
    <property type="entry name" value="alpha/beta-Hydrolases"/>
    <property type="match status" value="1"/>
</dbReference>
<dbReference type="CDD" id="cd00198">
    <property type="entry name" value="vWFA"/>
    <property type="match status" value="1"/>
</dbReference>
<dbReference type="EMBL" id="CP141698">
    <property type="protein sequence ID" value="WYC68131.1"/>
    <property type="molecule type" value="Genomic_DNA"/>
</dbReference>
<accession>A0ABZ2SH68</accession>
<protein>
    <submittedName>
        <fullName evidence="2">VWA domain-containing protein</fullName>
    </submittedName>
</protein>
<dbReference type="SUPFAM" id="SSF53300">
    <property type="entry name" value="vWA-like"/>
    <property type="match status" value="1"/>
</dbReference>
<dbReference type="Gene3D" id="3.40.50.410">
    <property type="entry name" value="von Willebrand factor, type A domain"/>
    <property type="match status" value="1"/>
</dbReference>
<proteinExistence type="predicted"/>
<dbReference type="Pfam" id="PF13519">
    <property type="entry name" value="VWA_2"/>
    <property type="match status" value="1"/>
</dbReference>
<dbReference type="SMART" id="SM00327">
    <property type="entry name" value="VWA"/>
    <property type="match status" value="1"/>
</dbReference>
<evidence type="ECO:0000259" key="1">
    <source>
        <dbReference type="PROSITE" id="PS50234"/>
    </source>
</evidence>
<dbReference type="PROSITE" id="PS50234">
    <property type="entry name" value="VWFA"/>
    <property type="match status" value="1"/>
</dbReference>
<evidence type="ECO:0000313" key="3">
    <source>
        <dbReference type="Proteomes" id="UP001456368"/>
    </source>
</evidence>
<name>A0ABZ2SH68_9LACT</name>
<dbReference type="Gene3D" id="3.40.50.1820">
    <property type="entry name" value="alpha/beta hydrolase"/>
    <property type="match status" value="1"/>
</dbReference>
<dbReference type="InterPro" id="IPR029058">
    <property type="entry name" value="AB_hydrolase_fold"/>
</dbReference>